<dbReference type="SUPFAM" id="SSF53474">
    <property type="entry name" value="alpha/beta-Hydrolases"/>
    <property type="match status" value="1"/>
</dbReference>
<evidence type="ECO:0000256" key="1">
    <source>
        <dbReference type="SAM" id="MobiDB-lite"/>
    </source>
</evidence>
<organism evidence="3 4">
    <name type="scientific">Paracoccus spongiarum</name>
    <dbReference type="NCBI Taxonomy" id="3064387"/>
    <lineage>
        <taxon>Bacteria</taxon>
        <taxon>Pseudomonadati</taxon>
        <taxon>Pseudomonadota</taxon>
        <taxon>Alphaproteobacteria</taxon>
        <taxon>Rhodobacterales</taxon>
        <taxon>Paracoccaceae</taxon>
        <taxon>Paracoccus</taxon>
    </lineage>
</organism>
<dbReference type="GO" id="GO:0016787">
    <property type="term" value="F:hydrolase activity"/>
    <property type="evidence" value="ECO:0007669"/>
    <property type="project" value="UniProtKB-KW"/>
</dbReference>
<evidence type="ECO:0000313" key="3">
    <source>
        <dbReference type="EMBL" id="MDP5308700.1"/>
    </source>
</evidence>
<feature type="compositionally biased region" description="Polar residues" evidence="1">
    <location>
        <begin position="202"/>
        <end position="217"/>
    </location>
</feature>
<dbReference type="EMBL" id="JAVAMQ010000021">
    <property type="protein sequence ID" value="MDP5308700.1"/>
    <property type="molecule type" value="Genomic_DNA"/>
</dbReference>
<evidence type="ECO:0000256" key="2">
    <source>
        <dbReference type="SAM" id="Phobius"/>
    </source>
</evidence>
<dbReference type="Proteomes" id="UP001224997">
    <property type="component" value="Unassembled WGS sequence"/>
</dbReference>
<feature type="region of interest" description="Disordered" evidence="1">
    <location>
        <begin position="195"/>
        <end position="221"/>
    </location>
</feature>
<dbReference type="RefSeq" id="WP_305964539.1">
    <property type="nucleotide sequence ID" value="NZ_JAVAMQ010000021.1"/>
</dbReference>
<keyword evidence="3" id="KW-0378">Hydrolase</keyword>
<feature type="region of interest" description="Disordered" evidence="1">
    <location>
        <begin position="1"/>
        <end position="21"/>
    </location>
</feature>
<dbReference type="Gene3D" id="3.40.50.1820">
    <property type="entry name" value="alpha/beta hydrolase"/>
    <property type="match status" value="1"/>
</dbReference>
<gene>
    <name evidence="3" type="ORF">Q5Y72_16585</name>
</gene>
<comment type="caution">
    <text evidence="3">The sequence shown here is derived from an EMBL/GenBank/DDBJ whole genome shotgun (WGS) entry which is preliminary data.</text>
</comment>
<keyword evidence="4" id="KW-1185">Reference proteome</keyword>
<keyword evidence="2" id="KW-1133">Transmembrane helix</keyword>
<sequence length="255" mass="27726">MTTRSPIVPGLDGSPAPRRQDWWARTDPNAMLLAIADTARPLPAVWKAALAVHIMAHPDTILLGHSPGRVTIAHLLARRPWLRMRAPLPVAPADPTTAERTPRFGTLRRQRVDMRAIVVASRNDPWMPFDRARQDAQMWGAGLHDIVHDGHIAAASGYGRRAGARNCATACSRKPRADRSCAARSVRLPGLPCCPARGRPDPQTSRVEVPRSDNQAETPLRRAHACDDDRSLSPVVLVAIAGNLILWGAGLVGAR</sequence>
<keyword evidence="2" id="KW-0472">Membrane</keyword>
<dbReference type="InterPro" id="IPR010662">
    <property type="entry name" value="RBBP9/YdeN"/>
</dbReference>
<protein>
    <submittedName>
        <fullName evidence="3">Alpha/beta hydrolase</fullName>
    </submittedName>
</protein>
<feature type="transmembrane region" description="Helical" evidence="2">
    <location>
        <begin position="232"/>
        <end position="254"/>
    </location>
</feature>
<reference evidence="3 4" key="1">
    <citation type="submission" date="2023-08" db="EMBL/GenBank/DDBJ databases">
        <authorList>
            <person name="Park J.-S."/>
        </authorList>
    </citation>
    <scope>NUCLEOTIDE SEQUENCE [LARGE SCALE GENOMIC DNA]</scope>
    <source>
        <strain evidence="3 4">2205BS29-5</strain>
    </source>
</reference>
<proteinExistence type="predicted"/>
<name>A0ABT9JGF6_9RHOB</name>
<evidence type="ECO:0000313" key="4">
    <source>
        <dbReference type="Proteomes" id="UP001224997"/>
    </source>
</evidence>
<accession>A0ABT9JGF6</accession>
<dbReference type="InterPro" id="IPR029058">
    <property type="entry name" value="AB_hydrolase_fold"/>
</dbReference>
<dbReference type="Pfam" id="PF06821">
    <property type="entry name" value="Ser_hydrolase"/>
    <property type="match status" value="1"/>
</dbReference>
<keyword evidence="2" id="KW-0812">Transmembrane</keyword>